<protein>
    <submittedName>
        <fullName evidence="3">WW domain binding protein VOPP1 isoform X1</fullName>
    </submittedName>
</protein>
<evidence type="ECO:0000313" key="3">
    <source>
        <dbReference type="RefSeq" id="XP_060027512.1"/>
    </source>
</evidence>
<evidence type="ECO:0000313" key="2">
    <source>
        <dbReference type="Proteomes" id="UP001652624"/>
    </source>
</evidence>
<name>A0ABM3VT55_ERIEU</name>
<keyword evidence="2" id="KW-1185">Reference proteome</keyword>
<reference evidence="3" key="1">
    <citation type="submission" date="2025-08" db="UniProtKB">
        <authorList>
            <consortium name="RefSeq"/>
        </authorList>
    </citation>
    <scope>IDENTIFICATION</scope>
</reference>
<feature type="chain" id="PRO_5045705935" evidence="1">
    <location>
        <begin position="23"/>
        <end position="224"/>
    </location>
</feature>
<feature type="signal peptide" evidence="1">
    <location>
        <begin position="1"/>
        <end position="22"/>
    </location>
</feature>
<organism evidence="2 3">
    <name type="scientific">Erinaceus europaeus</name>
    <name type="common">Western European hedgehog</name>
    <dbReference type="NCBI Taxonomy" id="9365"/>
    <lineage>
        <taxon>Eukaryota</taxon>
        <taxon>Metazoa</taxon>
        <taxon>Chordata</taxon>
        <taxon>Craniata</taxon>
        <taxon>Vertebrata</taxon>
        <taxon>Euteleostomi</taxon>
        <taxon>Mammalia</taxon>
        <taxon>Eutheria</taxon>
        <taxon>Laurasiatheria</taxon>
        <taxon>Eulipotyphla</taxon>
        <taxon>Erinaceidae</taxon>
        <taxon>Erinaceinae</taxon>
        <taxon>Erinaceus</taxon>
    </lineage>
</organism>
<accession>A0ABM3VT55</accession>
<keyword evidence="1" id="KW-0732">Signal</keyword>
<sequence length="224" mass="23772">MGLPAGAAALLFALLFALLAEGCSIQRWRPGGGTPGNTVCCHVQGFMFKPPLPTCRGEASQVVKQICSAQRPKSIAGISKDSIQHITWLSLWSSAYTMPALRGLLWLPVLRAGSLHTETVVLLVPADDGCSLLLWSRLLYPEAHVPPAADGGACIQRVLYQAAPKPCSRSPACGAAVLYRPWRTGCESCWEPNGHGVPGPAKFTTGQHGLPATPLLLQHPPTPV</sequence>
<proteinExistence type="predicted"/>
<dbReference type="Proteomes" id="UP001652624">
    <property type="component" value="Chromosome 14"/>
</dbReference>
<evidence type="ECO:0000256" key="1">
    <source>
        <dbReference type="SAM" id="SignalP"/>
    </source>
</evidence>
<dbReference type="GeneID" id="103124505"/>
<gene>
    <name evidence="3" type="primary">VOPP1</name>
</gene>
<dbReference type="RefSeq" id="XP_060027512.1">
    <property type="nucleotide sequence ID" value="XM_060171529.1"/>
</dbReference>